<accession>A0ACB6QH57</accession>
<reference evidence="1" key="1">
    <citation type="journal article" date="2020" name="Stud. Mycol.">
        <title>101 Dothideomycetes genomes: a test case for predicting lifestyles and emergence of pathogens.</title>
        <authorList>
            <person name="Haridas S."/>
            <person name="Albert R."/>
            <person name="Binder M."/>
            <person name="Bloem J."/>
            <person name="Labutti K."/>
            <person name="Salamov A."/>
            <person name="Andreopoulos B."/>
            <person name="Baker S."/>
            <person name="Barry K."/>
            <person name="Bills G."/>
            <person name="Bluhm B."/>
            <person name="Cannon C."/>
            <person name="Castanera R."/>
            <person name="Culley D."/>
            <person name="Daum C."/>
            <person name="Ezra D."/>
            <person name="Gonzalez J."/>
            <person name="Henrissat B."/>
            <person name="Kuo A."/>
            <person name="Liang C."/>
            <person name="Lipzen A."/>
            <person name="Lutzoni F."/>
            <person name="Magnuson J."/>
            <person name="Mondo S."/>
            <person name="Nolan M."/>
            <person name="Ohm R."/>
            <person name="Pangilinan J."/>
            <person name="Park H.-J."/>
            <person name="Ramirez L."/>
            <person name="Alfaro M."/>
            <person name="Sun H."/>
            <person name="Tritt A."/>
            <person name="Yoshinaga Y."/>
            <person name="Zwiers L.-H."/>
            <person name="Turgeon B."/>
            <person name="Goodwin S."/>
            <person name="Spatafora J."/>
            <person name="Crous P."/>
            <person name="Grigoriev I."/>
        </authorList>
    </citation>
    <scope>NUCLEOTIDE SEQUENCE</scope>
    <source>
        <strain evidence="1">ATCC 200398</strain>
    </source>
</reference>
<organism evidence="1 2">
    <name type="scientific">Lindgomyces ingoldianus</name>
    <dbReference type="NCBI Taxonomy" id="673940"/>
    <lineage>
        <taxon>Eukaryota</taxon>
        <taxon>Fungi</taxon>
        <taxon>Dikarya</taxon>
        <taxon>Ascomycota</taxon>
        <taxon>Pezizomycotina</taxon>
        <taxon>Dothideomycetes</taxon>
        <taxon>Pleosporomycetidae</taxon>
        <taxon>Pleosporales</taxon>
        <taxon>Lindgomycetaceae</taxon>
        <taxon>Lindgomyces</taxon>
    </lineage>
</organism>
<dbReference type="EMBL" id="MU003525">
    <property type="protein sequence ID" value="KAF2466349.1"/>
    <property type="molecule type" value="Genomic_DNA"/>
</dbReference>
<dbReference type="Proteomes" id="UP000799755">
    <property type="component" value="Unassembled WGS sequence"/>
</dbReference>
<name>A0ACB6QH57_9PLEO</name>
<protein>
    <submittedName>
        <fullName evidence="1">Uncharacterized protein</fullName>
    </submittedName>
</protein>
<sequence length="509" mass="56580">MEKDKIRTSNMFPRLEEEIRGLKRNLRIAESDVKHHTAEADQYKNQVYGLQVDLESIEARLSQEIQTLKDKLNLIEGERDALKTNLKEEEVLRIAAEGQIPLPAATSEEHDEFGSPIRSPRKLRANRDDEDKENVAPRKAAVELKFLQQQIISEKRLRERAEEQIDFMKMECQFQCCSCRIADLKGSTFIHDDSYATEMERIKASVPIVTPPQSSHGDDSIRGVPIKQVSVDSHNDDEFENVVIKQEPVNDDNPFASLEQPSESLDHAFDSTGFPKPPVSATEEPSMAFSPTTGTFKAVPSPAKASVSAGTSTPGALPNLDLSLVVETAVESSPWTPEANSTVIRTETACPPPFRPLSRQESLKRPVLSSIVIHEDAVEDELEENSEPLTPLHGPSGPATPGQYLTRTITTTTTIPLHFSPFTPARKEADQPLTPSTIAHTRMHTSSQPLADLSLNTLPFDREAALEQIRQRRGRARSMAAGHGTPRKQMMEGVTERRDISAPVGRVRR</sequence>
<keyword evidence="2" id="KW-1185">Reference proteome</keyword>
<comment type="caution">
    <text evidence="1">The sequence shown here is derived from an EMBL/GenBank/DDBJ whole genome shotgun (WGS) entry which is preliminary data.</text>
</comment>
<evidence type="ECO:0000313" key="2">
    <source>
        <dbReference type="Proteomes" id="UP000799755"/>
    </source>
</evidence>
<proteinExistence type="predicted"/>
<gene>
    <name evidence="1" type="ORF">BDR25DRAFT_77668</name>
</gene>
<evidence type="ECO:0000313" key="1">
    <source>
        <dbReference type="EMBL" id="KAF2466349.1"/>
    </source>
</evidence>